<comment type="caution">
    <text evidence="2">The sequence shown here is derived from an EMBL/GenBank/DDBJ whole genome shotgun (WGS) entry which is preliminary data.</text>
</comment>
<sequence length="364" mass="38647">MDSSLNLTTLASSLPSPYQNAEKDLLNNFKAAALSITTLYRSSRNASKRAYNAGYASACNDILLMIQQGVSVEGIEHTQNHGSSETGSATPSSSQGEGMTIGKVMDWIEARMEAIKSREEEEDEEEERERERERATTSTANIAGPATAANPSVKSVTASKPPIQPKSAREQLITNHASDLPGQSQSPSPPPATLRQAQRAHNKSTRTQTQVKGDSSLPSSPLVPSVDRSALPNPTTFGFVSDDHTVFPSVASSSPPLLSTLTPFPDHVPAVTAGAKRRHAVMMMLDSSSTSSSPASVGSSTSTPSGTPPLIHSHLGVGSRRRTRSTRSTNHSLGLNVNLGLASEAMDVEEDGPGGRERKRVARR</sequence>
<proteinExistence type="predicted"/>
<feature type="region of interest" description="Disordered" evidence="1">
    <location>
        <begin position="78"/>
        <end position="99"/>
    </location>
</feature>
<dbReference type="EMBL" id="JANVFS010000031">
    <property type="protein sequence ID" value="KAJ4470705.1"/>
    <property type="molecule type" value="Genomic_DNA"/>
</dbReference>
<feature type="region of interest" description="Disordered" evidence="1">
    <location>
        <begin position="178"/>
        <end position="229"/>
    </location>
</feature>
<feature type="compositionally biased region" description="Polar residues" evidence="1">
    <location>
        <begin position="149"/>
        <end position="158"/>
    </location>
</feature>
<dbReference type="Proteomes" id="UP001150238">
    <property type="component" value="Unassembled WGS sequence"/>
</dbReference>
<feature type="region of interest" description="Disordered" evidence="1">
    <location>
        <begin position="116"/>
        <end position="166"/>
    </location>
</feature>
<evidence type="ECO:0000313" key="2">
    <source>
        <dbReference type="EMBL" id="KAJ4470705.1"/>
    </source>
</evidence>
<gene>
    <name evidence="2" type="ORF">C8J55DRAFT_479303</name>
</gene>
<name>A0A9W9A1E6_9AGAR</name>
<feature type="region of interest" description="Disordered" evidence="1">
    <location>
        <begin position="287"/>
        <end position="364"/>
    </location>
</feature>
<feature type="compositionally biased region" description="Low complexity" evidence="1">
    <location>
        <begin position="215"/>
        <end position="226"/>
    </location>
</feature>
<protein>
    <submittedName>
        <fullName evidence="2">Uncharacterized protein</fullName>
    </submittedName>
</protein>
<dbReference type="PANTHER" id="PTHR38645:SF1">
    <property type="entry name" value="YALI0F12243P"/>
    <property type="match status" value="1"/>
</dbReference>
<accession>A0A9W9A1E6</accession>
<evidence type="ECO:0000313" key="3">
    <source>
        <dbReference type="Proteomes" id="UP001150238"/>
    </source>
</evidence>
<reference evidence="2" key="2">
    <citation type="journal article" date="2023" name="Proc. Natl. Acad. Sci. U.S.A.">
        <title>A global phylogenomic analysis of the shiitake genus Lentinula.</title>
        <authorList>
            <person name="Sierra-Patev S."/>
            <person name="Min B."/>
            <person name="Naranjo-Ortiz M."/>
            <person name="Looney B."/>
            <person name="Konkel Z."/>
            <person name="Slot J.C."/>
            <person name="Sakamoto Y."/>
            <person name="Steenwyk J.L."/>
            <person name="Rokas A."/>
            <person name="Carro J."/>
            <person name="Camarero S."/>
            <person name="Ferreira P."/>
            <person name="Molpeceres G."/>
            <person name="Ruiz-Duenas F.J."/>
            <person name="Serrano A."/>
            <person name="Henrissat B."/>
            <person name="Drula E."/>
            <person name="Hughes K.W."/>
            <person name="Mata J.L."/>
            <person name="Ishikawa N.K."/>
            <person name="Vargas-Isla R."/>
            <person name="Ushijima S."/>
            <person name="Smith C.A."/>
            <person name="Donoghue J."/>
            <person name="Ahrendt S."/>
            <person name="Andreopoulos W."/>
            <person name="He G."/>
            <person name="LaButti K."/>
            <person name="Lipzen A."/>
            <person name="Ng V."/>
            <person name="Riley R."/>
            <person name="Sandor L."/>
            <person name="Barry K."/>
            <person name="Martinez A.T."/>
            <person name="Xiao Y."/>
            <person name="Gibbons J.G."/>
            <person name="Terashima K."/>
            <person name="Grigoriev I.V."/>
            <person name="Hibbett D."/>
        </authorList>
    </citation>
    <scope>NUCLEOTIDE SEQUENCE</scope>
    <source>
        <strain evidence="2">Sp2 HRB7682 ss15</strain>
    </source>
</reference>
<dbReference type="PANTHER" id="PTHR38645">
    <property type="entry name" value="CHROMOSOME 9, WHOLE GENOME SHOTGUN SEQUENCE"/>
    <property type="match status" value="1"/>
</dbReference>
<feature type="compositionally biased region" description="Low complexity" evidence="1">
    <location>
        <begin position="82"/>
        <end position="94"/>
    </location>
</feature>
<feature type="compositionally biased region" description="Low complexity" evidence="1">
    <location>
        <begin position="287"/>
        <end position="309"/>
    </location>
</feature>
<reference evidence="2" key="1">
    <citation type="submission" date="2022-08" db="EMBL/GenBank/DDBJ databases">
        <authorList>
            <consortium name="DOE Joint Genome Institute"/>
            <person name="Min B."/>
            <person name="Riley R."/>
            <person name="Sierra-Patev S."/>
            <person name="Naranjo-Ortiz M."/>
            <person name="Looney B."/>
            <person name="Konkel Z."/>
            <person name="Slot J.C."/>
            <person name="Sakamoto Y."/>
            <person name="Steenwyk J.L."/>
            <person name="Rokas A."/>
            <person name="Carro J."/>
            <person name="Camarero S."/>
            <person name="Ferreira P."/>
            <person name="Molpeceres G."/>
            <person name="Ruiz-Duenas F.J."/>
            <person name="Serrano A."/>
            <person name="Henrissat B."/>
            <person name="Drula E."/>
            <person name="Hughes K.W."/>
            <person name="Mata J.L."/>
            <person name="Ishikawa N.K."/>
            <person name="Vargas-Isla R."/>
            <person name="Ushijima S."/>
            <person name="Smith C.A."/>
            <person name="Ahrendt S."/>
            <person name="Andreopoulos W."/>
            <person name="He G."/>
            <person name="Labutti K."/>
            <person name="Lipzen A."/>
            <person name="Ng V."/>
            <person name="Sandor L."/>
            <person name="Barry K."/>
            <person name="Martinez A.T."/>
            <person name="Xiao Y."/>
            <person name="Gibbons J.G."/>
            <person name="Terashima K."/>
            <person name="Hibbett D.S."/>
            <person name="Grigoriev I.V."/>
        </authorList>
    </citation>
    <scope>NUCLEOTIDE SEQUENCE</scope>
    <source>
        <strain evidence="2">Sp2 HRB7682 ss15</strain>
    </source>
</reference>
<evidence type="ECO:0000256" key="1">
    <source>
        <dbReference type="SAM" id="MobiDB-lite"/>
    </source>
</evidence>
<dbReference type="AlphaFoldDB" id="A0A9W9A1E6"/>
<organism evidence="2 3">
    <name type="scientific">Lentinula lateritia</name>
    <dbReference type="NCBI Taxonomy" id="40482"/>
    <lineage>
        <taxon>Eukaryota</taxon>
        <taxon>Fungi</taxon>
        <taxon>Dikarya</taxon>
        <taxon>Basidiomycota</taxon>
        <taxon>Agaricomycotina</taxon>
        <taxon>Agaricomycetes</taxon>
        <taxon>Agaricomycetidae</taxon>
        <taxon>Agaricales</taxon>
        <taxon>Marasmiineae</taxon>
        <taxon>Omphalotaceae</taxon>
        <taxon>Lentinula</taxon>
    </lineage>
</organism>